<dbReference type="EMBL" id="CP000612">
    <property type="protein sequence ID" value="ABO50383.1"/>
    <property type="molecule type" value="Genomic_DNA"/>
</dbReference>
<gene>
    <name evidence="3" type="ordered locus">Dred_1859</name>
</gene>
<dbReference type="KEGG" id="drm:Dred_1859"/>
<evidence type="ECO:0000259" key="2">
    <source>
        <dbReference type="Pfam" id="PF20250"/>
    </source>
</evidence>
<dbReference type="InterPro" id="IPR046865">
    <property type="entry name" value="FapA_b_solenoid"/>
</dbReference>
<dbReference type="InterPro" id="IPR046866">
    <property type="entry name" value="FapA_N"/>
</dbReference>
<organism evidence="3 4">
    <name type="scientific">Desulforamulus reducens (strain ATCC BAA-1160 / DSM 100696 / MI-1)</name>
    <name type="common">Desulfotomaculum reducens</name>
    <dbReference type="NCBI Taxonomy" id="349161"/>
    <lineage>
        <taxon>Bacteria</taxon>
        <taxon>Bacillati</taxon>
        <taxon>Bacillota</taxon>
        <taxon>Clostridia</taxon>
        <taxon>Eubacteriales</taxon>
        <taxon>Peptococcaceae</taxon>
        <taxon>Desulforamulus</taxon>
    </lineage>
</organism>
<dbReference type="RefSeq" id="WP_011878195.1">
    <property type="nucleotide sequence ID" value="NC_009253.1"/>
</dbReference>
<dbReference type="Pfam" id="PF03961">
    <property type="entry name" value="FapA"/>
    <property type="match status" value="1"/>
</dbReference>
<protein>
    <recommendedName>
        <fullName evidence="2">Flagellar Assembly Protein A N-terminal region domain-containing protein</fullName>
    </recommendedName>
</protein>
<proteinExistence type="predicted"/>
<evidence type="ECO:0000313" key="4">
    <source>
        <dbReference type="Proteomes" id="UP000001556"/>
    </source>
</evidence>
<accession>A4J5N0</accession>
<evidence type="ECO:0000313" key="3">
    <source>
        <dbReference type="EMBL" id="ABO50383.1"/>
    </source>
</evidence>
<dbReference type="STRING" id="349161.Dred_1859"/>
<sequence length="603" mass="65790">MKAKNTGDQHVPKSSPIPIGSGSGMAWVSSGKIIVRNPQEGASKATITTCKEIQLLINSLPVSDSVEVSQEDHLETIPLSYTDQGFIKVQLSPDRMSAFLEIKNECLKSYELIDCPPSTNLVLQARQTKQRIFRETKDTIINLLNQNHISFGIDLQALEDIITQQLEGLLLVAQGLAPGETIDDDVELLFEHKIDSDLSNALDTIDFKEMHSIPSVNAGETLAQKIIGKEGTPGTTVTNQIYKAREAKRITLLAGPGVEIVDNGLRAIANIEGLPRVQKSHNNWTISVDPVLNLSGDVDVKTGNIRFKGNVNIMGSVETDMNVSASGNITISNIVTRCKITAGGNVTIKGNIVNSEIISGGFIVICNAIKPLLSELLKTLEDLLISANLMLEKLPTNNKILFGNILMLLIEKKFTNFGTIIDKVSKKLKEVDLKLLGTYGTLLEKALVNLTGINILNFKSSLEYQALLTDLNNFYYYIESQVTSRSEIHIKVALNSVIKSSGDVIVTGGCFNTHILAEGSVHIDGIVRGGIIQAHDDIFIQQIGSEMGTKSVVIGSKDKKIKINQAFDGVTIKIGNMSRIIDRTMKNIVVLLDEDGYLQINSF</sequence>
<dbReference type="eggNOG" id="COG1315">
    <property type="taxonomic scope" value="Bacteria"/>
</dbReference>
<dbReference type="PANTHER" id="PTHR38032:SF1">
    <property type="entry name" value="RNA-BINDING PROTEIN KHPB N-TERMINAL DOMAIN-CONTAINING PROTEIN"/>
    <property type="match status" value="1"/>
</dbReference>
<feature type="region of interest" description="Disordered" evidence="1">
    <location>
        <begin position="1"/>
        <end position="23"/>
    </location>
</feature>
<dbReference type="Proteomes" id="UP000001556">
    <property type="component" value="Chromosome"/>
</dbReference>
<dbReference type="OrthoDB" id="9816426at2"/>
<dbReference type="Pfam" id="PF20250">
    <property type="entry name" value="FapA_N"/>
    <property type="match status" value="1"/>
</dbReference>
<evidence type="ECO:0000256" key="1">
    <source>
        <dbReference type="SAM" id="MobiDB-lite"/>
    </source>
</evidence>
<name>A4J5N0_DESRM</name>
<feature type="domain" description="Flagellar Assembly Protein A N-terminal region" evidence="2">
    <location>
        <begin position="87"/>
        <end position="279"/>
    </location>
</feature>
<reference evidence="3 4" key="1">
    <citation type="submission" date="2007-03" db="EMBL/GenBank/DDBJ databases">
        <title>Complete sequence of Desulfotomaculum reducens MI-1.</title>
        <authorList>
            <consortium name="US DOE Joint Genome Institute"/>
            <person name="Copeland A."/>
            <person name="Lucas S."/>
            <person name="Lapidus A."/>
            <person name="Barry K."/>
            <person name="Detter J.C."/>
            <person name="Glavina del Rio T."/>
            <person name="Hammon N."/>
            <person name="Israni S."/>
            <person name="Dalin E."/>
            <person name="Tice H."/>
            <person name="Pitluck S."/>
            <person name="Sims D."/>
            <person name="Brettin T."/>
            <person name="Bruce D."/>
            <person name="Han C."/>
            <person name="Tapia R."/>
            <person name="Schmutz J."/>
            <person name="Larimer F."/>
            <person name="Land M."/>
            <person name="Hauser L."/>
            <person name="Kyrpides N."/>
            <person name="Kim E."/>
            <person name="Tebo B.M."/>
            <person name="Richardson P."/>
        </authorList>
    </citation>
    <scope>NUCLEOTIDE SEQUENCE [LARGE SCALE GENOMIC DNA]</scope>
    <source>
        <strain evidence="3 4">MI-1</strain>
    </source>
</reference>
<dbReference type="HOGENOM" id="CLU_015044_0_1_9"/>
<keyword evidence="4" id="KW-1185">Reference proteome</keyword>
<dbReference type="AlphaFoldDB" id="A4J5N0"/>
<dbReference type="PANTHER" id="PTHR38032">
    <property type="entry name" value="POLYMERASE-RELATED"/>
    <property type="match status" value="1"/>
</dbReference>
<feature type="compositionally biased region" description="Basic and acidic residues" evidence="1">
    <location>
        <begin position="1"/>
        <end position="11"/>
    </location>
</feature>
<dbReference type="InterPro" id="IPR005646">
    <property type="entry name" value="FapA"/>
</dbReference>